<organism evidence="1 2">
    <name type="scientific">Dermatophagoides farinae</name>
    <name type="common">American house dust mite</name>
    <dbReference type="NCBI Taxonomy" id="6954"/>
    <lineage>
        <taxon>Eukaryota</taxon>
        <taxon>Metazoa</taxon>
        <taxon>Ecdysozoa</taxon>
        <taxon>Arthropoda</taxon>
        <taxon>Chelicerata</taxon>
        <taxon>Arachnida</taxon>
        <taxon>Acari</taxon>
        <taxon>Acariformes</taxon>
        <taxon>Sarcoptiformes</taxon>
        <taxon>Astigmata</taxon>
        <taxon>Psoroptidia</taxon>
        <taxon>Analgoidea</taxon>
        <taxon>Pyroglyphidae</taxon>
        <taxon>Dermatophagoidinae</taxon>
        <taxon>Dermatophagoides</taxon>
    </lineage>
</organism>
<sequence>MNRHYSIPNGQYQMDIMSIDSSPQTIFIIGSFSVFNAISSIEKLGILDYSTPLGSKINSVQFKSNEFKSKEFW</sequence>
<dbReference type="AlphaFoldDB" id="A0A922HZ08"/>
<comment type="caution">
    <text evidence="1">The sequence shown here is derived from an EMBL/GenBank/DDBJ whole genome shotgun (WGS) entry which is preliminary data.</text>
</comment>
<name>A0A922HZ08_DERFA</name>
<evidence type="ECO:0000313" key="1">
    <source>
        <dbReference type="EMBL" id="KAH9517299.1"/>
    </source>
</evidence>
<reference evidence="1" key="2">
    <citation type="journal article" date="2022" name="Res Sq">
        <title>Comparative Genomics Reveals Insights into the Divergent Evolution of Astigmatic Mites and Household Pest Adaptations.</title>
        <authorList>
            <person name="Xiong Q."/>
            <person name="Wan A.T.-Y."/>
            <person name="Liu X.-Y."/>
            <person name="Fung C.S.-H."/>
            <person name="Xiao X."/>
            <person name="Malainual N."/>
            <person name="Hou J."/>
            <person name="Wang L."/>
            <person name="Wang M."/>
            <person name="Yang K."/>
            <person name="Cui Y."/>
            <person name="Leung E."/>
            <person name="Nong W."/>
            <person name="Shin S.-K."/>
            <person name="Au S."/>
            <person name="Jeong K.Y."/>
            <person name="Chew F.T."/>
            <person name="Hui J."/>
            <person name="Leung T.F."/>
            <person name="Tungtrongchitr A."/>
            <person name="Zhong N."/>
            <person name="Liu Z."/>
            <person name="Tsui S."/>
        </authorList>
    </citation>
    <scope>NUCLEOTIDE SEQUENCE</scope>
    <source>
        <strain evidence="1">Derf</strain>
        <tissue evidence="1">Whole organism</tissue>
    </source>
</reference>
<gene>
    <name evidence="1" type="ORF">DERF_007978</name>
</gene>
<protein>
    <submittedName>
        <fullName evidence="1">Uncharacterized protein</fullName>
    </submittedName>
</protein>
<proteinExistence type="predicted"/>
<accession>A0A922HZ08</accession>
<reference evidence="1" key="1">
    <citation type="submission" date="2013-05" db="EMBL/GenBank/DDBJ databases">
        <authorList>
            <person name="Yim A.K.Y."/>
            <person name="Chan T.F."/>
            <person name="Ji K.M."/>
            <person name="Liu X.Y."/>
            <person name="Zhou J.W."/>
            <person name="Li R.Q."/>
            <person name="Yang K.Y."/>
            <person name="Li J."/>
            <person name="Li M."/>
            <person name="Law P.T.W."/>
            <person name="Wu Y.L."/>
            <person name="Cai Z.L."/>
            <person name="Qin H."/>
            <person name="Bao Y."/>
            <person name="Leung R.K.K."/>
            <person name="Ng P.K.S."/>
            <person name="Zou J."/>
            <person name="Zhong X.J."/>
            <person name="Ran P.X."/>
            <person name="Zhong N.S."/>
            <person name="Liu Z.G."/>
            <person name="Tsui S.K.W."/>
        </authorList>
    </citation>
    <scope>NUCLEOTIDE SEQUENCE</scope>
    <source>
        <strain evidence="1">Derf</strain>
        <tissue evidence="1">Whole organism</tissue>
    </source>
</reference>
<dbReference type="EMBL" id="ASGP02000003">
    <property type="protein sequence ID" value="KAH9517299.1"/>
    <property type="molecule type" value="Genomic_DNA"/>
</dbReference>
<keyword evidence="2" id="KW-1185">Reference proteome</keyword>
<evidence type="ECO:0000313" key="2">
    <source>
        <dbReference type="Proteomes" id="UP000790347"/>
    </source>
</evidence>
<dbReference type="Proteomes" id="UP000790347">
    <property type="component" value="Unassembled WGS sequence"/>
</dbReference>